<dbReference type="PANTHER" id="PTHR43968:SF6">
    <property type="entry name" value="GLUTATHIONE S-TRANSFERASE OMEGA"/>
    <property type="match status" value="1"/>
</dbReference>
<dbReference type="RefSeq" id="WP_289961532.1">
    <property type="nucleotide sequence ID" value="NZ_JAUEOZ010000001.1"/>
</dbReference>
<sequence>MKNQNNPVLYSLHNCPYAIRARLALVKAQHSVTIRAVKLDNKPDEMLNASQKASVPVLVMPDATVIEESLEIMVWALSQNDPEGLLSSDNNRVLPEMLDFIASFENDFIPALNQFSCAKRYHEQEMFAMREQCEIELAKLEGRLSQHAFLFGERESLVTL</sequence>
<reference evidence="2" key="1">
    <citation type="submission" date="2024-05" db="EMBL/GenBank/DDBJ databases">
        <title>Genome Sequences of Four Agar- Degrading Marine Bacteria.</title>
        <authorList>
            <person name="Phillips E.K."/>
            <person name="Shaffer J.C."/>
            <person name="Henson M.W."/>
            <person name="Temperton B."/>
            <person name="Thrash C.J."/>
            <person name="Martin M.O."/>
        </authorList>
    </citation>
    <scope>NUCLEOTIDE SEQUENCE</scope>
    <source>
        <strain evidence="2">EKP203</strain>
    </source>
</reference>
<gene>
    <name evidence="2" type="ORF">QWJ08_08435</name>
</gene>
<dbReference type="Proteomes" id="UP001169719">
    <property type="component" value="Unassembled WGS sequence"/>
</dbReference>
<keyword evidence="3" id="KW-1185">Reference proteome</keyword>
<dbReference type="InterPro" id="IPR036249">
    <property type="entry name" value="Thioredoxin-like_sf"/>
</dbReference>
<comment type="caution">
    <text evidence="2">The sequence shown here is derived from an EMBL/GenBank/DDBJ whole genome shotgun (WGS) entry which is preliminary data.</text>
</comment>
<feature type="domain" description="GST N-terminal" evidence="1">
    <location>
        <begin position="5"/>
        <end position="84"/>
    </location>
</feature>
<dbReference type="SUPFAM" id="SSF52833">
    <property type="entry name" value="Thioredoxin-like"/>
    <property type="match status" value="1"/>
</dbReference>
<dbReference type="Pfam" id="PF13417">
    <property type="entry name" value="GST_N_3"/>
    <property type="match status" value="1"/>
</dbReference>
<proteinExistence type="predicted"/>
<dbReference type="PROSITE" id="PS50404">
    <property type="entry name" value="GST_NTER"/>
    <property type="match status" value="1"/>
</dbReference>
<evidence type="ECO:0000313" key="3">
    <source>
        <dbReference type="Proteomes" id="UP001169719"/>
    </source>
</evidence>
<protein>
    <submittedName>
        <fullName evidence="2">Glutathione S-transferase N-terminal domain-containing protein</fullName>
    </submittedName>
</protein>
<dbReference type="PANTHER" id="PTHR43968">
    <property type="match status" value="1"/>
</dbReference>
<dbReference type="EMBL" id="JAUEOZ010000001">
    <property type="protein sequence ID" value="MDN2481418.1"/>
    <property type="molecule type" value="Genomic_DNA"/>
</dbReference>
<dbReference type="Gene3D" id="3.40.30.10">
    <property type="entry name" value="Glutaredoxin"/>
    <property type="match status" value="1"/>
</dbReference>
<dbReference type="InterPro" id="IPR050983">
    <property type="entry name" value="GST_Omega/HSP26"/>
</dbReference>
<dbReference type="Gene3D" id="1.20.1050.10">
    <property type="match status" value="1"/>
</dbReference>
<evidence type="ECO:0000313" key="2">
    <source>
        <dbReference type="EMBL" id="MDN2481418.1"/>
    </source>
</evidence>
<accession>A0ABT7Y054</accession>
<evidence type="ECO:0000259" key="1">
    <source>
        <dbReference type="PROSITE" id="PS50404"/>
    </source>
</evidence>
<dbReference type="SUPFAM" id="SSF47616">
    <property type="entry name" value="GST C-terminal domain-like"/>
    <property type="match status" value="1"/>
</dbReference>
<dbReference type="InterPro" id="IPR036282">
    <property type="entry name" value="Glutathione-S-Trfase_C_sf"/>
</dbReference>
<name>A0ABT7Y054_9VIBR</name>
<organism evidence="2 3">
    <name type="scientific">Vibrio agarivorans</name>
    <dbReference type="NCBI Taxonomy" id="153622"/>
    <lineage>
        <taxon>Bacteria</taxon>
        <taxon>Pseudomonadati</taxon>
        <taxon>Pseudomonadota</taxon>
        <taxon>Gammaproteobacteria</taxon>
        <taxon>Vibrionales</taxon>
        <taxon>Vibrionaceae</taxon>
        <taxon>Vibrio</taxon>
    </lineage>
</organism>
<dbReference type="InterPro" id="IPR004045">
    <property type="entry name" value="Glutathione_S-Trfase_N"/>
</dbReference>